<evidence type="ECO:0000259" key="2">
    <source>
        <dbReference type="SMART" id="SM00998"/>
    </source>
</evidence>
<accession>A0AAP5WBT9</accession>
<evidence type="ECO:0000313" key="3">
    <source>
        <dbReference type="EMBL" id="MDV7694568.1"/>
    </source>
</evidence>
<gene>
    <name evidence="3" type="ORF">GA842_06700</name>
</gene>
<dbReference type="EMBL" id="WERX01000019">
    <property type="protein sequence ID" value="MDV7694568.1"/>
    <property type="molecule type" value="Genomic_DNA"/>
</dbReference>
<dbReference type="InterPro" id="IPR024083">
    <property type="entry name" value="Fumarase/histidase_N"/>
</dbReference>
<protein>
    <submittedName>
        <fullName evidence="3">Adenylosuccinate lyase family protein</fullName>
    </submittedName>
</protein>
<dbReference type="SMART" id="SM00998">
    <property type="entry name" value="ADSL_C"/>
    <property type="match status" value="1"/>
</dbReference>
<dbReference type="Gene3D" id="1.10.40.30">
    <property type="entry name" value="Fumarase/aspartase (C-terminal domain)"/>
    <property type="match status" value="1"/>
</dbReference>
<dbReference type="InterPro" id="IPR008948">
    <property type="entry name" value="L-Aspartase-like"/>
</dbReference>
<dbReference type="PANTHER" id="PTHR43172:SF1">
    <property type="entry name" value="ADENYLOSUCCINATE LYASE"/>
    <property type="match status" value="1"/>
</dbReference>
<dbReference type="GO" id="GO:0070626">
    <property type="term" value="F:(S)-2-(5-amino-1-(5-phospho-D-ribosyl)imidazole-4-carboxamido) succinate lyase (fumarate-forming) activity"/>
    <property type="evidence" value="ECO:0007669"/>
    <property type="project" value="TreeGrafter"/>
</dbReference>
<dbReference type="InterPro" id="IPR000362">
    <property type="entry name" value="Fumarate_lyase_fam"/>
</dbReference>
<evidence type="ECO:0000256" key="1">
    <source>
        <dbReference type="ARBA" id="ARBA00023239"/>
    </source>
</evidence>
<reference evidence="3" key="1">
    <citation type="submission" date="2019-10" db="EMBL/GenBank/DDBJ databases">
        <title>Malate fermentation in French cider.</title>
        <authorList>
            <person name="Cousin F.J."/>
            <person name="Medina Fernandez S."/>
            <person name="Misery B."/>
            <person name="Laplace J.-M."/>
            <person name="Cretenet M."/>
        </authorList>
    </citation>
    <scope>NUCLEOTIDE SEQUENCE</scope>
    <source>
        <strain evidence="3">UCMA15901</strain>
    </source>
</reference>
<dbReference type="CDD" id="cd01597">
    <property type="entry name" value="pCLME"/>
    <property type="match status" value="1"/>
</dbReference>
<dbReference type="Pfam" id="PF10397">
    <property type="entry name" value="ADSL_C"/>
    <property type="match status" value="1"/>
</dbReference>
<dbReference type="PRINTS" id="PR00145">
    <property type="entry name" value="ARGSUCLYASE"/>
</dbReference>
<dbReference type="GO" id="GO:0005829">
    <property type="term" value="C:cytosol"/>
    <property type="evidence" value="ECO:0007669"/>
    <property type="project" value="TreeGrafter"/>
</dbReference>
<dbReference type="SUPFAM" id="SSF48557">
    <property type="entry name" value="L-aspartase-like"/>
    <property type="match status" value="1"/>
</dbReference>
<evidence type="ECO:0000313" key="4">
    <source>
        <dbReference type="Proteomes" id="UP001275867"/>
    </source>
</evidence>
<dbReference type="InterPro" id="IPR020557">
    <property type="entry name" value="Fumarate_lyase_CS"/>
</dbReference>
<organism evidence="3 4">
    <name type="scientific">Pediococcus parvulus</name>
    <dbReference type="NCBI Taxonomy" id="54062"/>
    <lineage>
        <taxon>Bacteria</taxon>
        <taxon>Bacillati</taxon>
        <taxon>Bacillota</taxon>
        <taxon>Bacilli</taxon>
        <taxon>Lactobacillales</taxon>
        <taxon>Lactobacillaceae</taxon>
        <taxon>Pediococcus</taxon>
    </lineage>
</organism>
<dbReference type="PROSITE" id="PS00163">
    <property type="entry name" value="FUMARATE_LYASES"/>
    <property type="match status" value="1"/>
</dbReference>
<keyword evidence="1 3" id="KW-0456">Lyase</keyword>
<dbReference type="Gene3D" id="1.20.200.10">
    <property type="entry name" value="Fumarase/aspartase (Central domain)"/>
    <property type="match status" value="1"/>
</dbReference>
<dbReference type="AlphaFoldDB" id="A0AAP5WBT9"/>
<proteinExistence type="predicted"/>
<dbReference type="InterPro" id="IPR019468">
    <property type="entry name" value="AdenyloSucc_lyase_C"/>
</dbReference>
<dbReference type="PANTHER" id="PTHR43172">
    <property type="entry name" value="ADENYLOSUCCINATE LYASE"/>
    <property type="match status" value="1"/>
</dbReference>
<dbReference type="Proteomes" id="UP001275867">
    <property type="component" value="Unassembled WGS sequence"/>
</dbReference>
<comment type="caution">
    <text evidence="3">The sequence shown here is derived from an EMBL/GenBank/DDBJ whole genome shotgun (WGS) entry which is preliminary data.</text>
</comment>
<dbReference type="Gene3D" id="1.10.275.10">
    <property type="entry name" value="Fumarase/aspartase (N-terminal domain)"/>
    <property type="match status" value="1"/>
</dbReference>
<dbReference type="InterPro" id="IPR022761">
    <property type="entry name" value="Fumarate_lyase_N"/>
</dbReference>
<sequence length="457" mass="50779">MSEIVDSNSFTLKDYGINELLSKDAMYISWLEVEKAIAKAQGELNIIPVGMAQIIEEKAQYQNIDWEKVNALYLKQGHSFYPFVEVLSSACEEAGKYVHFGITTQNVQQTGELLVSKEINSRFLIIISDILENLAELANKYKETLMPGRTHGRHAVPITFGFKAATWISDILGATQRLKSFHNSGFTSMCGGAVGAYNALGEKGPELNNRVGNILGLTPMDVPARNIHSSILEYINELAMLVNPLNRIAEEVYITSVEEFGELSESFVAGQVGSSTMAQKINPKLSKGIIANSEKLYSIVSSLYYASARPFEADSSTNMLLDDQLHEALGLVKEVLIRAEKLTATLDVNVSKMAENAEITNGLDNTENIMMNLARIIGKANAHKVLYEISTEAERSKSNFRDCILNNEELNKHFKKNELINMLDPKNYIGLSTEIAVSQAKKAKEQSFILKQLYMNE</sequence>
<dbReference type="GO" id="GO:0004018">
    <property type="term" value="F:N6-(1,2-dicarboxyethyl)AMP AMP-lyase (fumarate-forming) activity"/>
    <property type="evidence" value="ECO:0007669"/>
    <property type="project" value="TreeGrafter"/>
</dbReference>
<dbReference type="RefSeq" id="WP_260267784.1">
    <property type="nucleotide sequence ID" value="NZ_CP158977.1"/>
</dbReference>
<feature type="domain" description="Adenylosuccinate lyase C-terminal" evidence="2">
    <location>
        <begin position="361"/>
        <end position="440"/>
    </location>
</feature>
<dbReference type="Pfam" id="PF00206">
    <property type="entry name" value="Lyase_1"/>
    <property type="match status" value="1"/>
</dbReference>
<dbReference type="PRINTS" id="PR00149">
    <property type="entry name" value="FUMRATELYASE"/>
</dbReference>
<dbReference type="GO" id="GO:0044208">
    <property type="term" value="P:'de novo' AMP biosynthetic process"/>
    <property type="evidence" value="ECO:0007669"/>
    <property type="project" value="TreeGrafter"/>
</dbReference>
<name>A0AAP5WBT9_9LACO</name>